<dbReference type="EMBL" id="BMZS01000008">
    <property type="protein sequence ID" value="GHD56208.1"/>
    <property type="molecule type" value="Genomic_DNA"/>
</dbReference>
<evidence type="ECO:0008006" key="3">
    <source>
        <dbReference type="Google" id="ProtNLM"/>
    </source>
</evidence>
<comment type="caution">
    <text evidence="1">The sequence shown here is derived from an EMBL/GenBank/DDBJ whole genome shotgun (WGS) entry which is preliminary data.</text>
</comment>
<dbReference type="AlphaFoldDB" id="A0A918XUU5"/>
<protein>
    <recommendedName>
        <fullName evidence="3">DUF1491 family protein</fullName>
    </recommendedName>
</protein>
<evidence type="ECO:0000313" key="2">
    <source>
        <dbReference type="Proteomes" id="UP000630353"/>
    </source>
</evidence>
<gene>
    <name evidence="1" type="ORF">GCM10017083_36080</name>
</gene>
<evidence type="ECO:0000313" key="1">
    <source>
        <dbReference type="EMBL" id="GHD56208.1"/>
    </source>
</evidence>
<sequence length="114" mass="12821">MTEARLKAQVIVQSAIRRASMRGIAATVARRGDPDAGAVYVKVNRGPEIGCTVLAPTRDYEREVTFWRRVTGDGPVPEADADAFIERERRIDPDLWVLEIEDREGWHPFGEDAE</sequence>
<reference evidence="1" key="2">
    <citation type="submission" date="2020-09" db="EMBL/GenBank/DDBJ databases">
        <authorList>
            <person name="Sun Q."/>
            <person name="Kim S."/>
        </authorList>
    </citation>
    <scope>NUCLEOTIDE SEQUENCE</scope>
    <source>
        <strain evidence="1">KCTC 42651</strain>
    </source>
</reference>
<dbReference type="RefSeq" id="WP_189992179.1">
    <property type="nucleotide sequence ID" value="NZ_BMZS01000008.1"/>
</dbReference>
<dbReference type="Proteomes" id="UP000630353">
    <property type="component" value="Unassembled WGS sequence"/>
</dbReference>
<dbReference type="Pfam" id="PF07372">
    <property type="entry name" value="DUF1491"/>
    <property type="match status" value="1"/>
</dbReference>
<proteinExistence type="predicted"/>
<keyword evidence="2" id="KW-1185">Reference proteome</keyword>
<reference evidence="1" key="1">
    <citation type="journal article" date="2014" name="Int. J. Syst. Evol. Microbiol.">
        <title>Complete genome sequence of Corynebacterium casei LMG S-19264T (=DSM 44701T), isolated from a smear-ripened cheese.</title>
        <authorList>
            <consortium name="US DOE Joint Genome Institute (JGI-PGF)"/>
            <person name="Walter F."/>
            <person name="Albersmeier A."/>
            <person name="Kalinowski J."/>
            <person name="Ruckert C."/>
        </authorList>
    </citation>
    <scope>NUCLEOTIDE SEQUENCE</scope>
    <source>
        <strain evidence="1">KCTC 42651</strain>
    </source>
</reference>
<name>A0A918XUU5_9PROT</name>
<organism evidence="1 2">
    <name type="scientific">Thalassobaculum fulvum</name>
    <dbReference type="NCBI Taxonomy" id="1633335"/>
    <lineage>
        <taxon>Bacteria</taxon>
        <taxon>Pseudomonadati</taxon>
        <taxon>Pseudomonadota</taxon>
        <taxon>Alphaproteobacteria</taxon>
        <taxon>Rhodospirillales</taxon>
        <taxon>Thalassobaculaceae</taxon>
        <taxon>Thalassobaculum</taxon>
    </lineage>
</organism>
<accession>A0A918XUU5</accession>
<dbReference type="InterPro" id="IPR009964">
    <property type="entry name" value="DUF1491"/>
</dbReference>
<dbReference type="Gene3D" id="3.40.1530.20">
    <property type="entry name" value="Protein of unknown function (DUF1491)"/>
    <property type="match status" value="1"/>
</dbReference>